<organism evidence="2 3">
    <name type="scientific">Amblyomma americanum</name>
    <name type="common">Lone star tick</name>
    <dbReference type="NCBI Taxonomy" id="6943"/>
    <lineage>
        <taxon>Eukaryota</taxon>
        <taxon>Metazoa</taxon>
        <taxon>Ecdysozoa</taxon>
        <taxon>Arthropoda</taxon>
        <taxon>Chelicerata</taxon>
        <taxon>Arachnida</taxon>
        <taxon>Acari</taxon>
        <taxon>Parasitiformes</taxon>
        <taxon>Ixodida</taxon>
        <taxon>Ixodoidea</taxon>
        <taxon>Ixodidae</taxon>
        <taxon>Amblyomminae</taxon>
        <taxon>Amblyomma</taxon>
    </lineage>
</organism>
<feature type="transmembrane region" description="Helical" evidence="1">
    <location>
        <begin position="20"/>
        <end position="41"/>
    </location>
</feature>
<gene>
    <name evidence="2" type="ORF">V5799_010327</name>
</gene>
<keyword evidence="3" id="KW-1185">Reference proteome</keyword>
<evidence type="ECO:0000313" key="2">
    <source>
        <dbReference type="EMBL" id="KAK8783308.1"/>
    </source>
</evidence>
<reference evidence="2 3" key="1">
    <citation type="journal article" date="2023" name="Arcadia Sci">
        <title>De novo assembly of a long-read Amblyomma americanum tick genome.</title>
        <authorList>
            <person name="Chou S."/>
            <person name="Poskanzer K.E."/>
            <person name="Rollins M."/>
            <person name="Thuy-Boun P.S."/>
        </authorList>
    </citation>
    <scope>NUCLEOTIDE SEQUENCE [LARGE SCALE GENOMIC DNA]</scope>
    <source>
        <strain evidence="2">F_SG_1</strain>
        <tissue evidence="2">Salivary glands</tissue>
    </source>
</reference>
<protein>
    <submittedName>
        <fullName evidence="2">Uncharacterized protein</fullName>
    </submittedName>
</protein>
<proteinExistence type="predicted"/>
<keyword evidence="1" id="KW-0812">Transmembrane</keyword>
<name>A0AAQ4F9K5_AMBAM</name>
<dbReference type="EMBL" id="JARKHS020005663">
    <property type="protein sequence ID" value="KAK8783308.1"/>
    <property type="molecule type" value="Genomic_DNA"/>
</dbReference>
<dbReference type="Proteomes" id="UP001321473">
    <property type="component" value="Unassembled WGS sequence"/>
</dbReference>
<sequence>MLTSDAYVTPPAVFPWRRQVDAICSAVPAVVIVSLCCGGGSRERKKTVWRKQEASVNFFAVDYSSLNFHRSWMETNISLTVHQKKRFEGGSI</sequence>
<evidence type="ECO:0000313" key="3">
    <source>
        <dbReference type="Proteomes" id="UP001321473"/>
    </source>
</evidence>
<keyword evidence="1" id="KW-1133">Transmembrane helix</keyword>
<accession>A0AAQ4F9K5</accession>
<comment type="caution">
    <text evidence="2">The sequence shown here is derived from an EMBL/GenBank/DDBJ whole genome shotgun (WGS) entry which is preliminary data.</text>
</comment>
<evidence type="ECO:0000256" key="1">
    <source>
        <dbReference type="SAM" id="Phobius"/>
    </source>
</evidence>
<dbReference type="AlphaFoldDB" id="A0AAQ4F9K5"/>
<keyword evidence="1" id="KW-0472">Membrane</keyword>